<evidence type="ECO:0000256" key="3">
    <source>
        <dbReference type="ARBA" id="ARBA00022801"/>
    </source>
</evidence>
<dbReference type="SMART" id="SM00640">
    <property type="entry name" value="Glyco_32"/>
    <property type="match status" value="1"/>
</dbReference>
<reference evidence="7" key="1">
    <citation type="submission" date="2020-08" db="EMBL/GenBank/DDBJ databases">
        <title>Genome public.</title>
        <authorList>
            <person name="Liu C."/>
            <person name="Sun Q."/>
        </authorList>
    </citation>
    <scope>NUCLEOTIDE SEQUENCE</scope>
    <source>
        <strain evidence="7">NSJ-42</strain>
    </source>
</reference>
<dbReference type="EC" id="3.2.1.26" evidence="2"/>
<evidence type="ECO:0000256" key="4">
    <source>
        <dbReference type="ARBA" id="ARBA00023295"/>
    </source>
</evidence>
<dbReference type="GO" id="GO:0004564">
    <property type="term" value="F:beta-fructofuranosidase activity"/>
    <property type="evidence" value="ECO:0007669"/>
    <property type="project" value="UniProtKB-EC"/>
</dbReference>
<dbReference type="EMBL" id="JACOOQ010000002">
    <property type="protein sequence ID" value="MBC5639250.1"/>
    <property type="molecule type" value="Genomic_DNA"/>
</dbReference>
<comment type="similarity">
    <text evidence="1">Belongs to the glycosyl hydrolase 32 family.</text>
</comment>
<keyword evidence="5" id="KW-0472">Membrane</keyword>
<dbReference type="CDD" id="cd08996">
    <property type="entry name" value="GH32_FFase"/>
    <property type="match status" value="1"/>
</dbReference>
<dbReference type="InterPro" id="IPR051214">
    <property type="entry name" value="GH32_Enzymes"/>
</dbReference>
<organism evidence="7 8">
    <name type="scientific">Clostridium lentum</name>
    <dbReference type="NCBI Taxonomy" id="2763037"/>
    <lineage>
        <taxon>Bacteria</taxon>
        <taxon>Bacillati</taxon>
        <taxon>Bacillota</taxon>
        <taxon>Clostridia</taxon>
        <taxon>Eubacteriales</taxon>
        <taxon>Clostridiaceae</taxon>
        <taxon>Clostridium</taxon>
    </lineage>
</organism>
<accession>A0A8I0DMM2</accession>
<evidence type="ECO:0000313" key="7">
    <source>
        <dbReference type="EMBL" id="MBC5639250.1"/>
    </source>
</evidence>
<dbReference type="InterPro" id="IPR001362">
    <property type="entry name" value="Glyco_hydro_32"/>
</dbReference>
<protein>
    <recommendedName>
        <fullName evidence="2">beta-fructofuranosidase</fullName>
        <ecNumber evidence="2">3.2.1.26</ecNumber>
    </recommendedName>
</protein>
<keyword evidence="3" id="KW-0378">Hydrolase</keyword>
<sequence>MDEKLGHRTHTRDPKVWKYKDRYTLILGSKFIESGSDKFTGEVLFYTSEDGENWSYKNRYYDKKIGDMWECPDLFEVDNEYILIMSPEHLISDGNNYTNNTVYSIVGFDEESCDMKIDDEVMILDEGLDLYAAQTNIDKYGNRILIGWMRMPSKPSNEEWIGMMTLPRKITVRKNQVYFSIPDYIDDKFNKKIDIGKFDINNPCKINVTLKSGISALLGITEPAVFGVNLKLKYPFVGALIGSAVGSAYATFMKVLSLSQGPAGLPGVIVIRPKSMVQYMVTMVITFVTATVATILLYTVFQKKENSTN</sequence>
<keyword evidence="4" id="KW-0326">Glycosidase</keyword>
<dbReference type="AlphaFoldDB" id="A0A8I0DMM2"/>
<dbReference type="SUPFAM" id="SSF75005">
    <property type="entry name" value="Arabinanase/levansucrase/invertase"/>
    <property type="match status" value="1"/>
</dbReference>
<keyword evidence="5" id="KW-0812">Transmembrane</keyword>
<dbReference type="InterPro" id="IPR013148">
    <property type="entry name" value="Glyco_hydro_32_N"/>
</dbReference>
<evidence type="ECO:0000313" key="8">
    <source>
        <dbReference type="Proteomes" id="UP000662088"/>
    </source>
</evidence>
<evidence type="ECO:0000256" key="1">
    <source>
        <dbReference type="ARBA" id="ARBA00009902"/>
    </source>
</evidence>
<evidence type="ECO:0000259" key="6">
    <source>
        <dbReference type="Pfam" id="PF00251"/>
    </source>
</evidence>
<comment type="caution">
    <text evidence="7">The sequence shown here is derived from an EMBL/GenBank/DDBJ whole genome shotgun (WGS) entry which is preliminary data.</text>
</comment>
<feature type="transmembrane region" description="Helical" evidence="5">
    <location>
        <begin position="276"/>
        <end position="301"/>
    </location>
</feature>
<dbReference type="InterPro" id="IPR023296">
    <property type="entry name" value="Glyco_hydro_beta-prop_sf"/>
</dbReference>
<keyword evidence="5" id="KW-1133">Transmembrane helix</keyword>
<evidence type="ECO:0000256" key="2">
    <source>
        <dbReference type="ARBA" id="ARBA00012758"/>
    </source>
</evidence>
<proteinExistence type="inferred from homology"/>
<dbReference type="Gene3D" id="2.115.10.20">
    <property type="entry name" value="Glycosyl hydrolase domain, family 43"/>
    <property type="match status" value="1"/>
</dbReference>
<keyword evidence="8" id="KW-1185">Reference proteome</keyword>
<gene>
    <name evidence="7" type="ORF">H8R92_02150</name>
</gene>
<dbReference type="PANTHER" id="PTHR43101">
    <property type="entry name" value="BETA-FRUCTOSIDASE"/>
    <property type="match status" value="1"/>
</dbReference>
<evidence type="ECO:0000256" key="5">
    <source>
        <dbReference type="SAM" id="Phobius"/>
    </source>
</evidence>
<dbReference type="Proteomes" id="UP000662088">
    <property type="component" value="Unassembled WGS sequence"/>
</dbReference>
<feature type="domain" description="Glycosyl hydrolase family 32 N-terminal" evidence="6">
    <location>
        <begin position="7"/>
        <end position="176"/>
    </location>
</feature>
<dbReference type="RefSeq" id="WP_186834579.1">
    <property type="nucleotide sequence ID" value="NZ_JACOOQ010000002.1"/>
</dbReference>
<dbReference type="PANTHER" id="PTHR43101:SF1">
    <property type="entry name" value="BETA-FRUCTOSIDASE"/>
    <property type="match status" value="1"/>
</dbReference>
<dbReference type="Pfam" id="PF00251">
    <property type="entry name" value="Glyco_hydro_32N"/>
    <property type="match status" value="1"/>
</dbReference>
<dbReference type="GO" id="GO:0005975">
    <property type="term" value="P:carbohydrate metabolic process"/>
    <property type="evidence" value="ECO:0007669"/>
    <property type="project" value="InterPro"/>
</dbReference>
<name>A0A8I0DMM2_9CLOT</name>